<evidence type="ECO:0000256" key="4">
    <source>
        <dbReference type="ARBA" id="ARBA00022692"/>
    </source>
</evidence>
<comment type="subcellular location">
    <subcellularLocation>
        <location evidence="1">Cell membrane</location>
        <topology evidence="1">Single-pass membrane protein</topology>
    </subcellularLocation>
</comment>
<organism evidence="13 14">
    <name type="scientific">Laodelphax striatellus</name>
    <name type="common">Small brown planthopper</name>
    <name type="synonym">Delphax striatella</name>
    <dbReference type="NCBI Taxonomy" id="195883"/>
    <lineage>
        <taxon>Eukaryota</taxon>
        <taxon>Metazoa</taxon>
        <taxon>Ecdysozoa</taxon>
        <taxon>Arthropoda</taxon>
        <taxon>Hexapoda</taxon>
        <taxon>Insecta</taxon>
        <taxon>Pterygota</taxon>
        <taxon>Neoptera</taxon>
        <taxon>Paraneoptera</taxon>
        <taxon>Hemiptera</taxon>
        <taxon>Auchenorrhyncha</taxon>
        <taxon>Fulgoroidea</taxon>
        <taxon>Delphacidae</taxon>
        <taxon>Criomorphinae</taxon>
        <taxon>Laodelphax</taxon>
    </lineage>
</organism>
<dbReference type="GO" id="GO:0005886">
    <property type="term" value="C:plasma membrane"/>
    <property type="evidence" value="ECO:0007669"/>
    <property type="project" value="UniProtKB-SubCell"/>
</dbReference>
<evidence type="ECO:0000313" key="13">
    <source>
        <dbReference type="EMBL" id="RZF37908.1"/>
    </source>
</evidence>
<dbReference type="SMART" id="SM00192">
    <property type="entry name" value="LDLa"/>
    <property type="match status" value="1"/>
</dbReference>
<dbReference type="SUPFAM" id="SSF52058">
    <property type="entry name" value="L domain-like"/>
    <property type="match status" value="1"/>
</dbReference>
<evidence type="ECO:0000256" key="5">
    <source>
        <dbReference type="ARBA" id="ARBA00022729"/>
    </source>
</evidence>
<evidence type="ECO:0000313" key="14">
    <source>
        <dbReference type="Proteomes" id="UP000291343"/>
    </source>
</evidence>
<dbReference type="InterPro" id="IPR002172">
    <property type="entry name" value="LDrepeatLR_classA_rpt"/>
</dbReference>
<dbReference type="InterPro" id="IPR036055">
    <property type="entry name" value="LDL_receptor-like_sf"/>
</dbReference>
<accession>A0A482WWP8</accession>
<evidence type="ECO:0000256" key="11">
    <source>
        <dbReference type="PROSITE-ProRule" id="PRU00124"/>
    </source>
</evidence>
<keyword evidence="8" id="KW-0472">Membrane</keyword>
<keyword evidence="6" id="KW-1133">Transmembrane helix</keyword>
<evidence type="ECO:0000256" key="7">
    <source>
        <dbReference type="ARBA" id="ARBA00023065"/>
    </source>
</evidence>
<evidence type="ECO:0008006" key="15">
    <source>
        <dbReference type="Google" id="ProtNLM"/>
    </source>
</evidence>
<dbReference type="Gene3D" id="4.10.400.10">
    <property type="entry name" value="Low-density Lipoprotein Receptor"/>
    <property type="match status" value="1"/>
</dbReference>
<dbReference type="PROSITE" id="PS50068">
    <property type="entry name" value="LDLRA_2"/>
    <property type="match status" value="1"/>
</dbReference>
<keyword evidence="2" id="KW-0813">Transport</keyword>
<dbReference type="GO" id="GO:0034220">
    <property type="term" value="P:monoatomic ion transmembrane transport"/>
    <property type="evidence" value="ECO:0007669"/>
    <property type="project" value="UniProtKB-KW"/>
</dbReference>
<evidence type="ECO:0000256" key="3">
    <source>
        <dbReference type="ARBA" id="ARBA00022475"/>
    </source>
</evidence>
<dbReference type="InParanoid" id="A0A482WWP8"/>
<comment type="caution">
    <text evidence="13">The sequence shown here is derived from an EMBL/GenBank/DDBJ whole genome shotgun (WGS) entry which is preliminary data.</text>
</comment>
<dbReference type="SUPFAM" id="SSF57424">
    <property type="entry name" value="LDL receptor-like module"/>
    <property type="match status" value="1"/>
</dbReference>
<dbReference type="PANTHER" id="PTHR46473">
    <property type="entry name" value="GH08155P"/>
    <property type="match status" value="1"/>
</dbReference>
<protein>
    <recommendedName>
        <fullName evidence="15">LRRNT domain-containing protein</fullName>
    </recommendedName>
</protein>
<gene>
    <name evidence="13" type="ORF">LSTR_LSTR005408</name>
</gene>
<evidence type="ECO:0000256" key="1">
    <source>
        <dbReference type="ARBA" id="ARBA00004162"/>
    </source>
</evidence>
<dbReference type="InterPro" id="IPR032675">
    <property type="entry name" value="LRR_dom_sf"/>
</dbReference>
<dbReference type="Gene3D" id="3.80.10.10">
    <property type="entry name" value="Ribonuclease Inhibitor"/>
    <property type="match status" value="1"/>
</dbReference>
<evidence type="ECO:0000256" key="8">
    <source>
        <dbReference type="ARBA" id="ARBA00023136"/>
    </source>
</evidence>
<comment type="caution">
    <text evidence="11">Lacks conserved residue(s) required for the propagation of feature annotation.</text>
</comment>
<dbReference type="PROSITE" id="PS01209">
    <property type="entry name" value="LDLRA_1"/>
    <property type="match status" value="1"/>
</dbReference>
<keyword evidence="9" id="KW-1015">Disulfide bond</keyword>
<keyword evidence="10" id="KW-0407">Ion channel</keyword>
<dbReference type="InterPro" id="IPR023415">
    <property type="entry name" value="LDLR_class-A_CS"/>
</dbReference>
<dbReference type="AlphaFoldDB" id="A0A482WWP8"/>
<evidence type="ECO:0000256" key="12">
    <source>
        <dbReference type="SAM" id="SignalP"/>
    </source>
</evidence>
<dbReference type="OrthoDB" id="10013209at2759"/>
<keyword evidence="14" id="KW-1185">Reference proteome</keyword>
<proteinExistence type="predicted"/>
<keyword evidence="7" id="KW-0406">Ion transport</keyword>
<dbReference type="EMBL" id="QKKF02022863">
    <property type="protein sequence ID" value="RZF37908.1"/>
    <property type="molecule type" value="Genomic_DNA"/>
</dbReference>
<feature type="signal peptide" evidence="12">
    <location>
        <begin position="1"/>
        <end position="30"/>
    </location>
</feature>
<dbReference type="CDD" id="cd00112">
    <property type="entry name" value="LDLa"/>
    <property type="match status" value="1"/>
</dbReference>
<dbReference type="Pfam" id="PF13855">
    <property type="entry name" value="LRR_8"/>
    <property type="match status" value="1"/>
</dbReference>
<feature type="chain" id="PRO_5019856119" description="LRRNT domain-containing protein" evidence="12">
    <location>
        <begin position="31"/>
        <end position="210"/>
    </location>
</feature>
<dbReference type="Pfam" id="PF00057">
    <property type="entry name" value="Ldl_recept_a"/>
    <property type="match status" value="1"/>
</dbReference>
<keyword evidence="3" id="KW-1003">Cell membrane</keyword>
<sequence>MPCSSTVVLGCSVLAILALTAVVILRLSQGEEGKCPEGTFTCTKSFECIPKRYLCNKHDDCLDGEDETFSQCVDWIEGTASFFRKIKPKPANDSENDKPICDLDNYPTEFCICSGRSSLNCANAGLISLPAPLPRKVTSLFLMNNSLLVTDDIFEGFNYLKLLDLDNNKIRVLRKNAFRGMPALLRFDLSFNYLTLDNEKFPALPKLEYL</sequence>
<dbReference type="Proteomes" id="UP000291343">
    <property type="component" value="Unassembled WGS sequence"/>
</dbReference>
<dbReference type="STRING" id="195883.A0A482WWP8"/>
<evidence type="ECO:0000256" key="9">
    <source>
        <dbReference type="ARBA" id="ARBA00023157"/>
    </source>
</evidence>
<reference evidence="13 14" key="1">
    <citation type="journal article" date="2017" name="Gigascience">
        <title>Genome sequence of the small brown planthopper, Laodelphax striatellus.</title>
        <authorList>
            <person name="Zhu J."/>
            <person name="Jiang F."/>
            <person name="Wang X."/>
            <person name="Yang P."/>
            <person name="Bao Y."/>
            <person name="Zhao W."/>
            <person name="Wang W."/>
            <person name="Lu H."/>
            <person name="Wang Q."/>
            <person name="Cui N."/>
            <person name="Li J."/>
            <person name="Chen X."/>
            <person name="Luo L."/>
            <person name="Yu J."/>
            <person name="Kang L."/>
            <person name="Cui F."/>
        </authorList>
    </citation>
    <scope>NUCLEOTIDE SEQUENCE [LARGE SCALE GENOMIC DNA]</scope>
    <source>
        <strain evidence="13">Lst14</strain>
    </source>
</reference>
<evidence type="ECO:0000256" key="6">
    <source>
        <dbReference type="ARBA" id="ARBA00022989"/>
    </source>
</evidence>
<dbReference type="InterPro" id="IPR051432">
    <property type="entry name" value="KCNMA1_auxiliary"/>
</dbReference>
<dbReference type="SMR" id="A0A482WWP8"/>
<dbReference type="InterPro" id="IPR001611">
    <property type="entry name" value="Leu-rich_rpt"/>
</dbReference>
<keyword evidence="4" id="KW-0812">Transmembrane</keyword>
<evidence type="ECO:0000256" key="2">
    <source>
        <dbReference type="ARBA" id="ARBA00022448"/>
    </source>
</evidence>
<evidence type="ECO:0000256" key="10">
    <source>
        <dbReference type="ARBA" id="ARBA00023303"/>
    </source>
</evidence>
<dbReference type="PANTHER" id="PTHR46473:SF23">
    <property type="entry name" value="GH08155P"/>
    <property type="match status" value="1"/>
</dbReference>
<keyword evidence="5 12" id="KW-0732">Signal</keyword>
<name>A0A482WWP8_LAOST</name>